<evidence type="ECO:0000256" key="1">
    <source>
        <dbReference type="SAM" id="Phobius"/>
    </source>
</evidence>
<feature type="transmembrane region" description="Helical" evidence="1">
    <location>
        <begin position="187"/>
        <end position="207"/>
    </location>
</feature>
<organism evidence="3">
    <name type="scientific">Caenorhabditis remanei</name>
    <name type="common">Caenorhabditis vulgaris</name>
    <dbReference type="NCBI Taxonomy" id="31234"/>
    <lineage>
        <taxon>Eukaryota</taxon>
        <taxon>Metazoa</taxon>
        <taxon>Ecdysozoa</taxon>
        <taxon>Nematoda</taxon>
        <taxon>Chromadorea</taxon>
        <taxon>Rhabditida</taxon>
        <taxon>Rhabditina</taxon>
        <taxon>Rhabditomorpha</taxon>
        <taxon>Rhabditoidea</taxon>
        <taxon>Rhabditidae</taxon>
        <taxon>Peloderinae</taxon>
        <taxon>Caenorhabditis</taxon>
    </lineage>
</organism>
<dbReference type="eggNOG" id="ENOG502TIPJ">
    <property type="taxonomic scope" value="Eukaryota"/>
</dbReference>
<name>E3MH25_CAERE</name>
<protein>
    <submittedName>
        <fullName evidence="2">Uncharacterized protein</fullName>
    </submittedName>
</protein>
<dbReference type="HOGENOM" id="CLU_056063_2_1_1"/>
<keyword evidence="1" id="KW-1133">Transmembrane helix</keyword>
<keyword evidence="1" id="KW-0812">Transmembrane</keyword>
<dbReference type="PANTHER" id="PTHR31720:SF12">
    <property type="entry name" value="SERPENTINE RECEPTOR, CLASS T-RELATED"/>
    <property type="match status" value="1"/>
</dbReference>
<reference evidence="2" key="1">
    <citation type="submission" date="2007-07" db="EMBL/GenBank/DDBJ databases">
        <title>PCAP assembly of the Caenorhabditis remanei genome.</title>
        <authorList>
            <consortium name="The Caenorhabditis remanei Sequencing Consortium"/>
            <person name="Wilson R.K."/>
        </authorList>
    </citation>
    <scope>NUCLEOTIDE SEQUENCE [LARGE SCALE GENOMIC DNA]</scope>
    <source>
        <strain evidence="2">PB4641</strain>
    </source>
</reference>
<dbReference type="Pfam" id="PF10325">
    <property type="entry name" value="7TM_GPCR_Srz"/>
    <property type="match status" value="1"/>
</dbReference>
<dbReference type="OrthoDB" id="5875403at2759"/>
<dbReference type="InterPro" id="IPR018817">
    <property type="entry name" value="7TM_GPCR_serpentine_rcpt_Srz"/>
</dbReference>
<evidence type="ECO:0000313" key="2">
    <source>
        <dbReference type="EMBL" id="EFP01811.1"/>
    </source>
</evidence>
<feature type="transmembrane region" description="Helical" evidence="1">
    <location>
        <begin position="28"/>
        <end position="47"/>
    </location>
</feature>
<dbReference type="PANTHER" id="PTHR31720">
    <property type="entry name" value="SERPENTINE RECEPTOR, CLASS Z-RELATED"/>
    <property type="match status" value="1"/>
</dbReference>
<feature type="transmembrane region" description="Helical" evidence="1">
    <location>
        <begin position="123"/>
        <end position="142"/>
    </location>
</feature>
<dbReference type="OMA" id="CIFINCC"/>
<feature type="transmembrane region" description="Helical" evidence="1">
    <location>
        <begin position="154"/>
        <end position="175"/>
    </location>
</feature>
<accession>E3MH25</accession>
<dbReference type="EMBL" id="DS268444">
    <property type="protein sequence ID" value="EFP01811.1"/>
    <property type="molecule type" value="Genomic_DNA"/>
</dbReference>
<feature type="transmembrane region" description="Helical" evidence="1">
    <location>
        <begin position="67"/>
        <end position="85"/>
    </location>
</feature>
<dbReference type="AlphaFoldDB" id="E3MH25"/>
<feature type="transmembrane region" description="Helical" evidence="1">
    <location>
        <begin position="97"/>
        <end position="117"/>
    </location>
</feature>
<gene>
    <name evidence="2" type="ORF">CRE_23502</name>
</gene>
<proteinExistence type="predicted"/>
<dbReference type="InParanoid" id="E3MH25"/>
<sequence>MDFSYTLLTGYNHTGHDFSTVNRIHDTYILGSYILLVFTIFPCYINVYQKNKEQDKRTVVFPIIDHLFKTVIASYFFVVVAYCCGKIYLKLIDDRSGAIGFIFGLSFFVAFAIIAILCEVNQILLSILSIQRFILYFLPGYEKFIDFSEKTMKNLIWCLYALLNFEGAIILYGTFFDKAQTALRIYVNFYVFLNVLVLASATLYIPIMYSIQKFTHLPSAQLNKPQRYALWQLIAVVTEKIIVCYCKATDAALIPVLIKVSYLGCNRRNLQTMFVSLKPKNILKTLFCACFPSSRVTSNELHQMESTAGPAAVQTPG</sequence>
<dbReference type="Proteomes" id="UP000008281">
    <property type="component" value="Unassembled WGS sequence"/>
</dbReference>
<evidence type="ECO:0000313" key="3">
    <source>
        <dbReference type="Proteomes" id="UP000008281"/>
    </source>
</evidence>
<keyword evidence="1" id="KW-0472">Membrane</keyword>
<keyword evidence="3" id="KW-1185">Reference proteome</keyword>